<sequence>MYGDQRWTQSVQSILRNMQNAHPAMMPGVDVPVVKPPIPPQAPPIVYPLTVHVDPFYMSSAQHEAIIHGQQALHSHQVAFDSRFEDFATHTIDSLFEM</sequence>
<evidence type="ECO:0000313" key="2">
    <source>
        <dbReference type="Proteomes" id="UP001234297"/>
    </source>
</evidence>
<dbReference type="Proteomes" id="UP001234297">
    <property type="component" value="Chromosome 8"/>
</dbReference>
<accession>A0ACC2LK48</accession>
<proteinExistence type="predicted"/>
<keyword evidence="2" id="KW-1185">Reference proteome</keyword>
<name>A0ACC2LK48_PERAE</name>
<organism evidence="1 2">
    <name type="scientific">Persea americana</name>
    <name type="common">Avocado</name>
    <dbReference type="NCBI Taxonomy" id="3435"/>
    <lineage>
        <taxon>Eukaryota</taxon>
        <taxon>Viridiplantae</taxon>
        <taxon>Streptophyta</taxon>
        <taxon>Embryophyta</taxon>
        <taxon>Tracheophyta</taxon>
        <taxon>Spermatophyta</taxon>
        <taxon>Magnoliopsida</taxon>
        <taxon>Magnoliidae</taxon>
        <taxon>Laurales</taxon>
        <taxon>Lauraceae</taxon>
        <taxon>Persea</taxon>
    </lineage>
</organism>
<dbReference type="EMBL" id="CM056816">
    <property type="protein sequence ID" value="KAJ8633650.1"/>
    <property type="molecule type" value="Genomic_DNA"/>
</dbReference>
<protein>
    <submittedName>
        <fullName evidence="1">Uncharacterized protein</fullName>
    </submittedName>
</protein>
<comment type="caution">
    <text evidence="1">The sequence shown here is derived from an EMBL/GenBank/DDBJ whole genome shotgun (WGS) entry which is preliminary data.</text>
</comment>
<gene>
    <name evidence="1" type="ORF">MRB53_026986</name>
</gene>
<reference evidence="1 2" key="1">
    <citation type="journal article" date="2022" name="Hortic Res">
        <title>A haplotype resolved chromosomal level avocado genome allows analysis of novel avocado genes.</title>
        <authorList>
            <person name="Nath O."/>
            <person name="Fletcher S.J."/>
            <person name="Hayward A."/>
            <person name="Shaw L.M."/>
            <person name="Masouleh A.K."/>
            <person name="Furtado A."/>
            <person name="Henry R.J."/>
            <person name="Mitter N."/>
        </authorList>
    </citation>
    <scope>NUCLEOTIDE SEQUENCE [LARGE SCALE GENOMIC DNA]</scope>
    <source>
        <strain evidence="2">cv. Hass</strain>
    </source>
</reference>
<evidence type="ECO:0000313" key="1">
    <source>
        <dbReference type="EMBL" id="KAJ8633650.1"/>
    </source>
</evidence>